<comment type="caution">
    <text evidence="1">The sequence shown here is derived from an EMBL/GenBank/DDBJ whole genome shotgun (WGS) entry which is preliminary data.</text>
</comment>
<evidence type="ECO:0000313" key="2">
    <source>
        <dbReference type="Proteomes" id="UP001456562"/>
    </source>
</evidence>
<sequence length="164" mass="18629">MPAMLGFMGTDIHGFIEVRNSYIDNSEPGDDELLFRWHPAIALDHIYDSRSYEAFGCLFGVGGWSFEPLAAQRGFPRDASRAVTRAFEWEREDSHSPSWISWAELEGAGWDSTGSFGGLSEPETLLTRRQVVRDEEWGDLWSVMTLLAKRHGAESVRLVVWFDN</sequence>
<proteinExistence type="predicted"/>
<evidence type="ECO:0000313" key="1">
    <source>
        <dbReference type="EMBL" id="MER0427654.1"/>
    </source>
</evidence>
<reference evidence="1 2" key="1">
    <citation type="submission" date="2024-01" db="EMBL/GenBank/DDBJ databases">
        <title>Metagenomic exploration of the rhizosphere soil microbial community and their significance in facilitating the development of wild simulated ginseng.</title>
        <authorList>
            <person name="Huang J."/>
        </authorList>
    </citation>
    <scope>NUCLEOTIDE SEQUENCE [LARGE SCALE GENOMIC DNA]</scope>
    <source>
        <strain evidence="1 2">WY141</strain>
    </source>
</reference>
<dbReference type="EMBL" id="JBEJUE010000026">
    <property type="protein sequence ID" value="MER0427654.1"/>
    <property type="molecule type" value="Genomic_DNA"/>
</dbReference>
<organism evidence="1 2">
    <name type="scientific">Streptomyces microflavus</name>
    <name type="common">Streptomyces lipmanii</name>
    <dbReference type="NCBI Taxonomy" id="1919"/>
    <lineage>
        <taxon>Bacteria</taxon>
        <taxon>Bacillati</taxon>
        <taxon>Actinomycetota</taxon>
        <taxon>Actinomycetes</taxon>
        <taxon>Kitasatosporales</taxon>
        <taxon>Streptomycetaceae</taxon>
        <taxon>Streptomyces</taxon>
    </lineage>
</organism>
<protein>
    <submittedName>
        <fullName evidence="1">Uncharacterized protein</fullName>
    </submittedName>
</protein>
<name>A0ABV1Q916_STRMI</name>
<keyword evidence="2" id="KW-1185">Reference proteome</keyword>
<dbReference type="RefSeq" id="WP_350240377.1">
    <property type="nucleotide sequence ID" value="NZ_JBEJUE010000026.1"/>
</dbReference>
<gene>
    <name evidence="1" type="ORF">ABR748_26015</name>
</gene>
<dbReference type="Proteomes" id="UP001456562">
    <property type="component" value="Unassembled WGS sequence"/>
</dbReference>
<accession>A0ABV1Q916</accession>